<proteinExistence type="predicted"/>
<keyword evidence="4" id="KW-0804">Transcription</keyword>
<dbReference type="AlphaFoldDB" id="A0A673GVY7"/>
<reference evidence="9" key="2">
    <citation type="submission" date="2025-09" db="UniProtKB">
        <authorList>
            <consortium name="Ensembl"/>
        </authorList>
    </citation>
    <scope>IDENTIFICATION</scope>
</reference>
<evidence type="ECO:0000313" key="10">
    <source>
        <dbReference type="Proteomes" id="UP000472270"/>
    </source>
</evidence>
<dbReference type="InterPro" id="IPR009057">
    <property type="entry name" value="Homeodomain-like_sf"/>
</dbReference>
<reference evidence="9" key="1">
    <citation type="submission" date="2025-08" db="UniProtKB">
        <authorList>
            <consortium name="Ensembl"/>
        </authorList>
    </citation>
    <scope>IDENTIFICATION</scope>
</reference>
<keyword evidence="10" id="KW-1185">Reference proteome</keyword>
<dbReference type="PANTHER" id="PTHR21545">
    <property type="entry name" value="TRANSCRIPTION FACTOR MLR1/2"/>
    <property type="match status" value="1"/>
</dbReference>
<dbReference type="SUPFAM" id="SSF46689">
    <property type="entry name" value="Homeodomain-like"/>
    <property type="match status" value="2"/>
</dbReference>
<evidence type="ECO:0000256" key="6">
    <source>
        <dbReference type="PROSITE-ProRule" id="PRU00320"/>
    </source>
</evidence>
<evidence type="ECO:0000256" key="2">
    <source>
        <dbReference type="ARBA" id="ARBA00023015"/>
    </source>
</evidence>
<evidence type="ECO:0000256" key="3">
    <source>
        <dbReference type="ARBA" id="ARBA00023125"/>
    </source>
</evidence>
<feature type="region of interest" description="Disordered" evidence="7">
    <location>
        <begin position="179"/>
        <end position="198"/>
    </location>
</feature>
<comment type="subcellular location">
    <subcellularLocation>
        <location evidence="1 6">Nucleus</location>
    </subcellularLocation>
</comment>
<feature type="DNA-binding region" description="H-T-H motif" evidence="6">
    <location>
        <begin position="496"/>
        <end position="516"/>
    </location>
</feature>
<evidence type="ECO:0000259" key="8">
    <source>
        <dbReference type="PROSITE" id="PS50960"/>
    </source>
</evidence>
<accession>A0A673GVY7</accession>
<keyword evidence="2" id="KW-0805">Transcription regulation</keyword>
<dbReference type="PROSITE" id="PS50960">
    <property type="entry name" value="HTH_PSQ"/>
    <property type="match status" value="1"/>
</dbReference>
<evidence type="ECO:0000313" key="9">
    <source>
        <dbReference type="Ensembl" id="ENSSRHP00000017651.1"/>
    </source>
</evidence>
<dbReference type="Pfam" id="PF05225">
    <property type="entry name" value="HTH_psq"/>
    <property type="match status" value="2"/>
</dbReference>
<gene>
    <name evidence="9" type="primary">lcorl</name>
</gene>
<dbReference type="Gene3D" id="1.10.10.60">
    <property type="entry name" value="Homeodomain-like"/>
    <property type="match status" value="2"/>
</dbReference>
<protein>
    <recommendedName>
        <fullName evidence="8">HTH psq-type domain-containing protein</fullName>
    </recommendedName>
</protein>
<dbReference type="GO" id="GO:0006357">
    <property type="term" value="P:regulation of transcription by RNA polymerase II"/>
    <property type="evidence" value="ECO:0007669"/>
    <property type="project" value="TreeGrafter"/>
</dbReference>
<feature type="compositionally biased region" description="Low complexity" evidence="7">
    <location>
        <begin position="532"/>
        <end position="556"/>
    </location>
</feature>
<organism evidence="9 10">
    <name type="scientific">Sinocyclocheilus rhinocerous</name>
    <dbReference type="NCBI Taxonomy" id="307959"/>
    <lineage>
        <taxon>Eukaryota</taxon>
        <taxon>Metazoa</taxon>
        <taxon>Chordata</taxon>
        <taxon>Craniata</taxon>
        <taxon>Vertebrata</taxon>
        <taxon>Euteleostomi</taxon>
        <taxon>Actinopterygii</taxon>
        <taxon>Neopterygii</taxon>
        <taxon>Teleostei</taxon>
        <taxon>Ostariophysi</taxon>
        <taxon>Cypriniformes</taxon>
        <taxon>Cyprinidae</taxon>
        <taxon>Cyprininae</taxon>
        <taxon>Sinocyclocheilus</taxon>
    </lineage>
</organism>
<feature type="region of interest" description="Disordered" evidence="7">
    <location>
        <begin position="516"/>
        <end position="556"/>
    </location>
</feature>
<feature type="compositionally biased region" description="Low complexity" evidence="7">
    <location>
        <begin position="360"/>
        <end position="377"/>
    </location>
</feature>
<evidence type="ECO:0000256" key="1">
    <source>
        <dbReference type="ARBA" id="ARBA00004123"/>
    </source>
</evidence>
<sequence>MEKENIKSIACASELEACRSSKCTVERKGFRRELDSWRHKLIHCVGFESILEGIYGPRLLQDLNIFDECEPEAVDDWSVNANCSFCNLQIEKLNDHPAVAVPGSPPPAETPSPQGLSTSDKLQCQADRFLHAIFRKKEFPQSCDSNIPLVAQELMRKMIRRFAFEYACKSQAHEGLNGLSNSSELLPHQPDPDGPLDLTISRASQALKVDGALDLSKKNASSENETPQRKVSGRPIRGDYLDRSSEFAEGLLSKALKDIRSGSLDIHKAAILYGIPQKTLQLQTEALSPERRAGEPPIFGTEAVCPSNDTGLEQSEVRKCTFASPEHTELKFPAAVTASSYLHHLTLQRMVSQLQEQNDGPLASTSPATSPQSPGPAVHIRIPQVRFSAQPKLDLAGLVDAVYQANKASDGSTAFHKLKTILPKQGLMESHSGLESRLLQGDLPPLCLNVKNGSVTGSVLDCGDKQPRKKRGRYRQYDHDILEEAIAMVMSGKMSVSKAQSVYGIPHSTLEYKVKERTGTLKTPPKKKLRLAEAATSGSGKSGTTTNASSTAYKQS</sequence>
<dbReference type="Ensembl" id="ENSSRHT00000018216.1">
    <property type="protein sequence ID" value="ENSSRHP00000017651.1"/>
    <property type="gene ID" value="ENSSRHG00000009606.1"/>
</dbReference>
<dbReference type="Proteomes" id="UP000472270">
    <property type="component" value="Unassembled WGS sequence"/>
</dbReference>
<dbReference type="GO" id="GO:0005634">
    <property type="term" value="C:nucleus"/>
    <property type="evidence" value="ECO:0007669"/>
    <property type="project" value="UniProtKB-SubCell"/>
</dbReference>
<keyword evidence="3 6" id="KW-0238">DNA-binding</keyword>
<feature type="region of interest" description="Disordered" evidence="7">
    <location>
        <begin position="356"/>
        <end position="378"/>
    </location>
</feature>
<name>A0A673GVY7_9TELE</name>
<evidence type="ECO:0000256" key="7">
    <source>
        <dbReference type="SAM" id="MobiDB-lite"/>
    </source>
</evidence>
<feature type="domain" description="HTH psq-type" evidence="8">
    <location>
        <begin position="468"/>
        <end position="520"/>
    </location>
</feature>
<dbReference type="GO" id="GO:0003677">
    <property type="term" value="F:DNA binding"/>
    <property type="evidence" value="ECO:0007669"/>
    <property type="project" value="UniProtKB-UniRule"/>
</dbReference>
<feature type="region of interest" description="Disordered" evidence="7">
    <location>
        <begin position="213"/>
        <end position="238"/>
    </location>
</feature>
<keyword evidence="5 6" id="KW-0539">Nucleus</keyword>
<dbReference type="InterPro" id="IPR007889">
    <property type="entry name" value="HTH_Psq"/>
</dbReference>
<dbReference type="FunFam" id="1.10.10.60:FF:000019">
    <property type="entry name" value="Ligand-dependent corepressor isoform 1"/>
    <property type="match status" value="1"/>
</dbReference>
<evidence type="ECO:0000256" key="5">
    <source>
        <dbReference type="ARBA" id="ARBA00023242"/>
    </source>
</evidence>
<evidence type="ECO:0000256" key="4">
    <source>
        <dbReference type="ARBA" id="ARBA00023163"/>
    </source>
</evidence>
<dbReference type="PANTHER" id="PTHR21545:SF10">
    <property type="entry name" value="LIGAND-DEPENDENT NUCLEAR RECEPTOR COREPRESSOR-LIKE PROTEIN"/>
    <property type="match status" value="1"/>
</dbReference>